<dbReference type="AlphaFoldDB" id="A0A0U5GLL4"/>
<evidence type="ECO:0000313" key="2">
    <source>
        <dbReference type="EMBL" id="CEN59247.1"/>
    </source>
</evidence>
<dbReference type="Proteomes" id="UP000054771">
    <property type="component" value="Unassembled WGS sequence"/>
</dbReference>
<reference evidence="3" key="1">
    <citation type="journal article" date="2016" name="Genome Announc.">
        <title>Draft genome sequences of fungus Aspergillus calidoustus.</title>
        <authorList>
            <person name="Horn F."/>
            <person name="Linde J."/>
            <person name="Mattern D.J."/>
            <person name="Walther G."/>
            <person name="Guthke R."/>
            <person name="Scherlach K."/>
            <person name="Martin K."/>
            <person name="Brakhage A.A."/>
            <person name="Petzke L."/>
            <person name="Valiante V."/>
        </authorList>
    </citation>
    <scope>NUCLEOTIDE SEQUENCE [LARGE SCALE GENOMIC DNA]</scope>
    <source>
        <strain evidence="3">SF006504</strain>
    </source>
</reference>
<sequence length="369" mass="41641">MSSQPSHTTVAEAVKQGNPSNEISDAERLKELSAHWNSLKDPRPKPGGYHRGIYIPPNGPPGTFYIGYGTVVETGLNSQGGIYVWVMPPASEECKRSKLYQFRNPLNKERDCLDPDHRPIIPAHYDMIDYGSRWWPPAVPPPNLEELEKRMGAVSVGDEGVGIYRSYTQQHYKGLGRVVQDSNVEGEPRWLEEVHVIPIPGRQGSGDYRFFRTFSEDEIPYMELPSPVKLTSAQRKRWRRSIRNRKPGHSSGFGEKNSGPRPGFPELGAEARGAYLAPDGQWYSGRGKAVAFGIGNYAREYTLVEPIPGKEGGEYDFFHPVTKEYMPKFPDFPTAAHIYPWREHFKRPLSELVPGLEDAFVEGEGEARR</sequence>
<dbReference type="OrthoDB" id="4509699at2759"/>
<dbReference type="EMBL" id="CDMC01000002">
    <property type="protein sequence ID" value="CEN59247.1"/>
    <property type="molecule type" value="Genomic_DNA"/>
</dbReference>
<organism evidence="2 3">
    <name type="scientific">Aspergillus calidoustus</name>
    <dbReference type="NCBI Taxonomy" id="454130"/>
    <lineage>
        <taxon>Eukaryota</taxon>
        <taxon>Fungi</taxon>
        <taxon>Dikarya</taxon>
        <taxon>Ascomycota</taxon>
        <taxon>Pezizomycotina</taxon>
        <taxon>Eurotiomycetes</taxon>
        <taxon>Eurotiomycetidae</taxon>
        <taxon>Eurotiales</taxon>
        <taxon>Aspergillaceae</taxon>
        <taxon>Aspergillus</taxon>
        <taxon>Aspergillus subgen. Nidulantes</taxon>
    </lineage>
</organism>
<feature type="region of interest" description="Disordered" evidence="1">
    <location>
        <begin position="235"/>
        <end position="266"/>
    </location>
</feature>
<evidence type="ECO:0000256" key="1">
    <source>
        <dbReference type="SAM" id="MobiDB-lite"/>
    </source>
</evidence>
<feature type="compositionally biased region" description="Basic residues" evidence="1">
    <location>
        <begin position="235"/>
        <end position="248"/>
    </location>
</feature>
<keyword evidence="3" id="KW-1185">Reference proteome</keyword>
<feature type="region of interest" description="Disordered" evidence="1">
    <location>
        <begin position="1"/>
        <end position="23"/>
    </location>
</feature>
<name>A0A0U5GLL4_ASPCI</name>
<evidence type="ECO:0000313" key="3">
    <source>
        <dbReference type="Proteomes" id="UP000054771"/>
    </source>
</evidence>
<accession>A0A0U5GLL4</accession>
<protein>
    <submittedName>
        <fullName evidence="2">Uncharacterized protein</fullName>
    </submittedName>
</protein>
<proteinExistence type="predicted"/>
<gene>
    <name evidence="2" type="ORF">ASPCAL01699</name>
</gene>